<dbReference type="InterPro" id="IPR027417">
    <property type="entry name" value="P-loop_NTPase"/>
</dbReference>
<feature type="region of interest" description="Disordered" evidence="1">
    <location>
        <begin position="393"/>
        <end position="413"/>
    </location>
</feature>
<dbReference type="SUPFAM" id="SSF52540">
    <property type="entry name" value="P-loop containing nucleoside triphosphate hydrolases"/>
    <property type="match status" value="1"/>
</dbReference>
<sequence>MDWGSGITYLARTKFKGQMTAFGIKDADRFEHVCALGRPSSAVLFLAQMALQDIARGVGVVILDATGSLTQTVSERMSEQATKRLIFLDPYDSENPFSWNAVSEFRSLPPTDGIPLLSEAVAALYNIPDSPLSRFAAERMFTDPHATMLLLYELVTDEAARASLGEARALFESLLAENTEASEIISEHGRYLGKDLLIRNLMGQQESKVSLAPIPEGGILIVDMSKIRVYPTRITPLVRLFLHSIRAQARRRNKPVTVFLHECIRYIEPSDVGRLFSERSLAVSFTDSVHSEEDEARRESVLSYTSSVFAFTLSAEDAKAGERIFYPYLAPEELTALPEGEVAVALTVDGVRAKPFLASAQPLPPHQGVSPNDLLIQSRLRYATPRMKVEEALRKKNNETEKDKNKDGDPGSFSDAFRSIFAKGAVTPTPPATPPPTPKPVERVAPAAIPTKTKEISEDTLRHMLYVSPISL</sequence>
<organism evidence="2 3">
    <name type="scientific">Candidatus Kaiserbacteria bacterium RIFCSPHIGHO2_01_FULL_48_10</name>
    <dbReference type="NCBI Taxonomy" id="1798476"/>
    <lineage>
        <taxon>Bacteria</taxon>
        <taxon>Candidatus Kaiseribacteriota</taxon>
    </lineage>
</organism>
<accession>A0A1F6C1J5</accession>
<proteinExistence type="predicted"/>
<name>A0A1F6C1J5_9BACT</name>
<dbReference type="Proteomes" id="UP000178249">
    <property type="component" value="Unassembled WGS sequence"/>
</dbReference>
<reference evidence="2 3" key="1">
    <citation type="journal article" date="2016" name="Nat. Commun.">
        <title>Thousands of microbial genomes shed light on interconnected biogeochemical processes in an aquifer system.</title>
        <authorList>
            <person name="Anantharaman K."/>
            <person name="Brown C.T."/>
            <person name="Hug L.A."/>
            <person name="Sharon I."/>
            <person name="Castelle C.J."/>
            <person name="Probst A.J."/>
            <person name="Thomas B.C."/>
            <person name="Singh A."/>
            <person name="Wilkins M.J."/>
            <person name="Karaoz U."/>
            <person name="Brodie E.L."/>
            <person name="Williams K.H."/>
            <person name="Hubbard S.S."/>
            <person name="Banfield J.F."/>
        </authorList>
    </citation>
    <scope>NUCLEOTIDE SEQUENCE [LARGE SCALE GENOMIC DNA]</scope>
</reference>
<evidence type="ECO:0000313" key="2">
    <source>
        <dbReference type="EMBL" id="OGG43069.1"/>
    </source>
</evidence>
<protein>
    <recommendedName>
        <fullName evidence="4">TraD/TraG TraM recognition site domain-containing protein</fullName>
    </recommendedName>
</protein>
<dbReference type="EMBL" id="MFKP01000054">
    <property type="protein sequence ID" value="OGG43069.1"/>
    <property type="molecule type" value="Genomic_DNA"/>
</dbReference>
<evidence type="ECO:0008006" key="4">
    <source>
        <dbReference type="Google" id="ProtNLM"/>
    </source>
</evidence>
<evidence type="ECO:0000313" key="3">
    <source>
        <dbReference type="Proteomes" id="UP000178249"/>
    </source>
</evidence>
<feature type="compositionally biased region" description="Basic and acidic residues" evidence="1">
    <location>
        <begin position="393"/>
        <end position="409"/>
    </location>
</feature>
<evidence type="ECO:0000256" key="1">
    <source>
        <dbReference type="SAM" id="MobiDB-lite"/>
    </source>
</evidence>
<comment type="caution">
    <text evidence="2">The sequence shown here is derived from an EMBL/GenBank/DDBJ whole genome shotgun (WGS) entry which is preliminary data.</text>
</comment>
<gene>
    <name evidence="2" type="ORF">A2841_01470</name>
</gene>
<dbReference type="AlphaFoldDB" id="A0A1F6C1J5"/>